<reference evidence="2 3" key="1">
    <citation type="submission" date="2018-10" db="EMBL/GenBank/DDBJ databases">
        <title>Sphingobacterium sp. M05W1-28.</title>
        <authorList>
            <person name="Cai H."/>
        </authorList>
    </citation>
    <scope>NUCLEOTIDE SEQUENCE [LARGE SCALE GENOMIC DNA]</scope>
    <source>
        <strain evidence="2 3">M05W1-28</strain>
    </source>
</reference>
<name>A0A420W3M8_9SPHI</name>
<dbReference type="RefSeq" id="WP_121120500.1">
    <property type="nucleotide sequence ID" value="NZ_RBWS01000001.1"/>
</dbReference>
<evidence type="ECO:0000313" key="3">
    <source>
        <dbReference type="Proteomes" id="UP000282423"/>
    </source>
</evidence>
<dbReference type="InterPro" id="IPR029044">
    <property type="entry name" value="Nucleotide-diphossugar_trans"/>
</dbReference>
<dbReference type="CDD" id="cd00761">
    <property type="entry name" value="Glyco_tranf_GTA_type"/>
    <property type="match status" value="1"/>
</dbReference>
<dbReference type="GO" id="GO:0016758">
    <property type="term" value="F:hexosyltransferase activity"/>
    <property type="evidence" value="ECO:0007669"/>
    <property type="project" value="UniProtKB-ARBA"/>
</dbReference>
<dbReference type="OrthoDB" id="6638511at2"/>
<dbReference type="AlphaFoldDB" id="A0A420W3M8"/>
<dbReference type="SUPFAM" id="SSF53448">
    <property type="entry name" value="Nucleotide-diphospho-sugar transferases"/>
    <property type="match status" value="1"/>
</dbReference>
<evidence type="ECO:0000313" key="2">
    <source>
        <dbReference type="EMBL" id="RKO73161.1"/>
    </source>
</evidence>
<evidence type="ECO:0000259" key="1">
    <source>
        <dbReference type="Pfam" id="PF00535"/>
    </source>
</evidence>
<feature type="domain" description="Glycosyltransferase 2-like" evidence="1">
    <location>
        <begin position="8"/>
        <end position="130"/>
    </location>
</feature>
<sequence>MFQKDLVSIVIPAYNAEKTVIETLESVVNQTYKNIEVIVVDDGSSDNTFNVIKEFAKAYGNMKVLSKNNEGLPATRNYGFQYVTGEYLVFLDADDLLDASYVSSCVEQYHNNSQLDIVYTQTQLFERETGLMESWDYSKESILWTNCFTATAMMKSENLKAIGLYDTNLKFAEDWEMWIRMTAHFDNVYKINKPLFYYRKRHTKDSMTDENRKRNISDESWLYIYNKHYSLYKKNNYGIERLFDRVHSEDRIRKKYYNVWYRKLFYYFKGRKK</sequence>
<gene>
    <name evidence="2" type="ORF">D7322_00315</name>
</gene>
<organism evidence="2 3">
    <name type="scientific">Sphingobacterium puteale</name>
    <dbReference type="NCBI Taxonomy" id="2420510"/>
    <lineage>
        <taxon>Bacteria</taxon>
        <taxon>Pseudomonadati</taxon>
        <taxon>Bacteroidota</taxon>
        <taxon>Sphingobacteriia</taxon>
        <taxon>Sphingobacteriales</taxon>
        <taxon>Sphingobacteriaceae</taxon>
        <taxon>Sphingobacterium</taxon>
    </lineage>
</organism>
<keyword evidence="2" id="KW-0808">Transferase</keyword>
<proteinExistence type="predicted"/>
<dbReference type="Gene3D" id="3.90.550.10">
    <property type="entry name" value="Spore Coat Polysaccharide Biosynthesis Protein SpsA, Chain A"/>
    <property type="match status" value="1"/>
</dbReference>
<comment type="caution">
    <text evidence="2">The sequence shown here is derived from an EMBL/GenBank/DDBJ whole genome shotgun (WGS) entry which is preliminary data.</text>
</comment>
<dbReference type="Pfam" id="PF00535">
    <property type="entry name" value="Glycos_transf_2"/>
    <property type="match status" value="1"/>
</dbReference>
<keyword evidence="3" id="KW-1185">Reference proteome</keyword>
<dbReference type="PANTHER" id="PTHR22916:SF3">
    <property type="entry name" value="UDP-GLCNAC:BETAGAL BETA-1,3-N-ACETYLGLUCOSAMINYLTRANSFERASE-LIKE PROTEIN 1"/>
    <property type="match status" value="1"/>
</dbReference>
<dbReference type="InterPro" id="IPR001173">
    <property type="entry name" value="Glyco_trans_2-like"/>
</dbReference>
<dbReference type="PANTHER" id="PTHR22916">
    <property type="entry name" value="GLYCOSYLTRANSFERASE"/>
    <property type="match status" value="1"/>
</dbReference>
<dbReference type="EMBL" id="RBWS01000001">
    <property type="protein sequence ID" value="RKO73161.1"/>
    <property type="molecule type" value="Genomic_DNA"/>
</dbReference>
<dbReference type="Proteomes" id="UP000282423">
    <property type="component" value="Unassembled WGS sequence"/>
</dbReference>
<protein>
    <submittedName>
        <fullName evidence="2">Glycosyltransferase family 2 protein</fullName>
    </submittedName>
</protein>
<accession>A0A420W3M8</accession>